<dbReference type="AlphaFoldDB" id="A0A9P6G0C3"/>
<keyword evidence="2" id="KW-0963">Cytoplasm</keyword>
<reference evidence="9" key="1">
    <citation type="journal article" date="2020" name="Fungal Divers.">
        <title>Resolving the Mortierellaceae phylogeny through synthesis of multi-gene phylogenetics and phylogenomics.</title>
        <authorList>
            <person name="Vandepol N."/>
            <person name="Liber J."/>
            <person name="Desiro A."/>
            <person name="Na H."/>
            <person name="Kennedy M."/>
            <person name="Barry K."/>
            <person name="Grigoriev I.V."/>
            <person name="Miller A.N."/>
            <person name="O'Donnell K."/>
            <person name="Stajich J.E."/>
            <person name="Bonito G."/>
        </authorList>
    </citation>
    <scope>NUCLEOTIDE SEQUENCE</scope>
    <source>
        <strain evidence="9">KOD1015</strain>
    </source>
</reference>
<dbReference type="Pfam" id="PF13911">
    <property type="entry name" value="AhpC-TSA_2"/>
    <property type="match status" value="1"/>
</dbReference>
<name>A0A9P6G0C3_9FUNG</name>
<dbReference type="PANTHER" id="PTHR28630:SF31">
    <property type="entry name" value="PEROXIREDOXIN-LIKE 2A"/>
    <property type="match status" value="1"/>
</dbReference>
<evidence type="ECO:0000256" key="3">
    <source>
        <dbReference type="ARBA" id="ARBA00023284"/>
    </source>
</evidence>
<evidence type="ECO:0000256" key="5">
    <source>
        <dbReference type="ARBA" id="ARBA00023849"/>
    </source>
</evidence>
<comment type="caution">
    <text evidence="9">The sequence shown here is derived from an EMBL/GenBank/DDBJ whole genome shotgun (WGS) entry which is preliminary data.</text>
</comment>
<proteinExistence type="inferred from homology"/>
<dbReference type="GO" id="GO:0005737">
    <property type="term" value="C:cytoplasm"/>
    <property type="evidence" value="ECO:0007669"/>
    <property type="project" value="UniProtKB-SubCell"/>
</dbReference>
<dbReference type="EMBL" id="JAABOA010000536">
    <property type="protein sequence ID" value="KAF9583970.1"/>
    <property type="molecule type" value="Genomic_DNA"/>
</dbReference>
<evidence type="ECO:0000313" key="9">
    <source>
        <dbReference type="EMBL" id="KAF9583970.1"/>
    </source>
</evidence>
<evidence type="ECO:0000256" key="6">
    <source>
        <dbReference type="ARBA" id="ARBA00032058"/>
    </source>
</evidence>
<evidence type="ECO:0000256" key="7">
    <source>
        <dbReference type="ARBA" id="ARBA00032129"/>
    </source>
</evidence>
<evidence type="ECO:0000256" key="2">
    <source>
        <dbReference type="ARBA" id="ARBA00022490"/>
    </source>
</evidence>
<protein>
    <recommendedName>
        <fullName evidence="5">Peroxiredoxin-like 2A</fullName>
    </recommendedName>
    <alternativeName>
        <fullName evidence="7">Peroxiredoxin-like 2 activated in M-CSF stimulated monocytes</fullName>
    </alternativeName>
    <alternativeName>
        <fullName evidence="6">Redox-regulatory protein FAM213A</fullName>
    </alternativeName>
</protein>
<dbReference type="InterPro" id="IPR036249">
    <property type="entry name" value="Thioredoxin-like_sf"/>
</dbReference>
<comment type="subcellular location">
    <subcellularLocation>
        <location evidence="1">Cytoplasm</location>
    </subcellularLocation>
</comment>
<organism evidence="9 10">
    <name type="scientific">Lunasporangiospora selenospora</name>
    <dbReference type="NCBI Taxonomy" id="979761"/>
    <lineage>
        <taxon>Eukaryota</taxon>
        <taxon>Fungi</taxon>
        <taxon>Fungi incertae sedis</taxon>
        <taxon>Mucoromycota</taxon>
        <taxon>Mortierellomycotina</taxon>
        <taxon>Mortierellomycetes</taxon>
        <taxon>Mortierellales</taxon>
        <taxon>Mortierellaceae</taxon>
        <taxon>Lunasporangiospora</taxon>
    </lineage>
</organism>
<evidence type="ECO:0000256" key="1">
    <source>
        <dbReference type="ARBA" id="ARBA00004496"/>
    </source>
</evidence>
<dbReference type="InterPro" id="IPR032801">
    <property type="entry name" value="PXL2A/B/C"/>
</dbReference>
<dbReference type="Proteomes" id="UP000780801">
    <property type="component" value="Unassembled WGS sequence"/>
</dbReference>
<evidence type="ECO:0000313" key="10">
    <source>
        <dbReference type="Proteomes" id="UP000780801"/>
    </source>
</evidence>
<feature type="region of interest" description="Disordered" evidence="8">
    <location>
        <begin position="211"/>
        <end position="249"/>
    </location>
</feature>
<feature type="compositionally biased region" description="Low complexity" evidence="8">
    <location>
        <begin position="235"/>
        <end position="249"/>
    </location>
</feature>
<keyword evidence="3" id="KW-0676">Redox-active center</keyword>
<dbReference type="PANTHER" id="PTHR28630">
    <property type="match status" value="1"/>
</dbReference>
<accession>A0A9P6G0C3</accession>
<gene>
    <name evidence="9" type="ORF">BGW38_007972</name>
</gene>
<dbReference type="OrthoDB" id="40334at2759"/>
<keyword evidence="10" id="KW-1185">Reference proteome</keyword>
<comment type="similarity">
    <text evidence="4">Belongs to the peroxiredoxin-like PRXL2 family. PRXL2A subfamily.</text>
</comment>
<sequence>MLFSTKTITTRYEDIKDVKLVDFLGVESEQLFAAHELWKDQPTIVIAIRRPGCQFCREEAVIFHEIRETLESMGISMVCIVHEKVGADIFQQEFWKGKVYLDQDKGFYKALGGGRLRTGGWGQLIRPYFWVNFVRNKHSGVKGNFIGDGSILGGLFLLKSGSQGIAYEHIEKIWGDIAHPDKVLVACGQVTGVAVNKETITKAQEDHDTLYNKMQKSQYAEGNDSGGAKSGSQTSAPSASAPSSSSPIA</sequence>
<evidence type="ECO:0000256" key="8">
    <source>
        <dbReference type="SAM" id="MobiDB-lite"/>
    </source>
</evidence>
<dbReference type="SUPFAM" id="SSF52833">
    <property type="entry name" value="Thioredoxin-like"/>
    <property type="match status" value="1"/>
</dbReference>
<evidence type="ECO:0000256" key="4">
    <source>
        <dbReference type="ARBA" id="ARBA00023787"/>
    </source>
</evidence>